<dbReference type="PANTHER" id="PTHR35810">
    <property type="entry name" value="CYTOPLASMIC PROTEIN-RELATED"/>
    <property type="match status" value="1"/>
</dbReference>
<protein>
    <recommendedName>
        <fullName evidence="4">Cell filamentation protein Fic</fullName>
    </recommendedName>
</protein>
<feature type="region of interest" description="Disordered" evidence="1">
    <location>
        <begin position="1"/>
        <end position="48"/>
    </location>
</feature>
<evidence type="ECO:0000313" key="2">
    <source>
        <dbReference type="EMBL" id="CAI8863630.1"/>
    </source>
</evidence>
<name>A0AA35UJP4_METCP</name>
<gene>
    <name evidence="2" type="ORF">MCNOR_2733</name>
</gene>
<feature type="compositionally biased region" description="Polar residues" evidence="1">
    <location>
        <begin position="1"/>
        <end position="11"/>
    </location>
</feature>
<dbReference type="AlphaFoldDB" id="A0AA35UJP4"/>
<reference evidence="2" key="1">
    <citation type="submission" date="2023-03" db="EMBL/GenBank/DDBJ databases">
        <authorList>
            <person name="Pearce D."/>
        </authorList>
    </citation>
    <scope>NUCLEOTIDE SEQUENCE</scope>
    <source>
        <strain evidence="2">Mc</strain>
    </source>
</reference>
<proteinExistence type="predicted"/>
<evidence type="ECO:0000256" key="1">
    <source>
        <dbReference type="SAM" id="MobiDB-lite"/>
    </source>
</evidence>
<dbReference type="InterPro" id="IPR011204">
    <property type="entry name" value="Virulence_RhuM-like"/>
</dbReference>
<organism evidence="2 3">
    <name type="scientific">Methylococcus capsulatus</name>
    <dbReference type="NCBI Taxonomy" id="414"/>
    <lineage>
        <taxon>Bacteria</taxon>
        <taxon>Pseudomonadati</taxon>
        <taxon>Pseudomonadota</taxon>
        <taxon>Gammaproteobacteria</taxon>
        <taxon>Methylococcales</taxon>
        <taxon>Methylococcaceae</taxon>
        <taxon>Methylococcus</taxon>
    </lineage>
</organism>
<dbReference type="Pfam" id="PF13310">
    <property type="entry name" value="Virulence_RhuM"/>
    <property type="match status" value="1"/>
</dbReference>
<dbReference type="PANTHER" id="PTHR35810:SF1">
    <property type="entry name" value="CYTOPLASMIC PROTEIN"/>
    <property type="match status" value="1"/>
</dbReference>
<evidence type="ECO:0008006" key="4">
    <source>
        <dbReference type="Google" id="ProtNLM"/>
    </source>
</evidence>
<dbReference type="EMBL" id="OX458332">
    <property type="protein sequence ID" value="CAI8863630.1"/>
    <property type="molecule type" value="Genomic_DNA"/>
</dbReference>
<accession>A0AA35UJP4</accession>
<dbReference type="Proteomes" id="UP001158598">
    <property type="component" value="Chromosome"/>
</dbReference>
<feature type="compositionally biased region" description="Basic and acidic residues" evidence="1">
    <location>
        <begin position="17"/>
        <end position="33"/>
    </location>
</feature>
<sequence>MSTAPDSSLRSDSPPEGAKKLLGRPDEFLESRKPPTTAPNPGALSPAPGETPFLLYTAQDESVKVRVLVQAETLWLTLAHMAELFGVGVPAISKHLKNIFESGELAREATVSKMETVQNEGGRQVRRALEYYNLDAIIAVGYRVNSRRATQFRIWATGVLKEYIKKGFVLDDERLKQGKQVFGEDYFRELLERVRAIRASERRIWQQITDIFAECSIDYDPKSEITQDFFATVQNKFHYAITGQIAAEIIHAKADRAAPNMGLTTWKNAPAGRILPSDVTVAKNYLSEPEIKRLERSVSGFFDYIENLLENRRLFNMAEFVAAVDKFLDFNEYRVLEGRGRVSKKQADEKALAEYAEFNKTQRVESDFDRFVKGRLAENAEGVQALERIERRLESGEGKRK</sequence>
<evidence type="ECO:0000313" key="3">
    <source>
        <dbReference type="Proteomes" id="UP001158598"/>
    </source>
</evidence>